<protein>
    <submittedName>
        <fullName evidence="2">Uncharacterized protein</fullName>
    </submittedName>
</protein>
<dbReference type="AlphaFoldDB" id="A0A5B0LWN5"/>
<feature type="signal peptide" evidence="1">
    <location>
        <begin position="1"/>
        <end position="24"/>
    </location>
</feature>
<accession>A0A5B0LWN5</accession>
<name>A0A5B0LWN5_PUCGR</name>
<dbReference type="OrthoDB" id="10354113at2759"/>
<organism evidence="2 3">
    <name type="scientific">Puccinia graminis f. sp. tritici</name>
    <dbReference type="NCBI Taxonomy" id="56615"/>
    <lineage>
        <taxon>Eukaryota</taxon>
        <taxon>Fungi</taxon>
        <taxon>Dikarya</taxon>
        <taxon>Basidiomycota</taxon>
        <taxon>Pucciniomycotina</taxon>
        <taxon>Pucciniomycetes</taxon>
        <taxon>Pucciniales</taxon>
        <taxon>Pucciniaceae</taxon>
        <taxon>Puccinia</taxon>
    </lineage>
</organism>
<feature type="chain" id="PRO_5022976606" evidence="1">
    <location>
        <begin position="25"/>
        <end position="546"/>
    </location>
</feature>
<dbReference type="Proteomes" id="UP000324748">
    <property type="component" value="Unassembled WGS sequence"/>
</dbReference>
<sequence>MAIGAHQLVAACHVLLTACNSAMGELSHDPLALLHDWTIEPPNLIEDNTWKSTPAPEAKPSSSYATQILKEPDTELEARRKGLGVSSMIMNHDAPSLPLPSGETHFGRAFDYQELTGRNIGVHTKYMDHFPTYNHPSASVLAPTTPLTEDHPNVYSSKTQMNGLVDSTSLDRKWKPVSQSVGPSAHDSGSLPETAAHAIKHRKIFKFPFALAPSNPPLGSKKPKLDQPPINFELRPRIKNEPGVIDHDSTSSHPNLRFSGKFSQVIPSLGSAEAGEMIEKIVFTEIRQNIPIVLPFNKLEFNKNIFEGSGLPFSDDHVKKLERMNRCLENFPGEILFIPPREEYKYVGYMNEYVHQGNTGGWSNEKNLRRRRFWMNSAVEVSRLGHLWLEFWEKRSGIDLMIDFRRDKMDVLRDMRQLYVLFLFFVDMINTTTETNRDPKMEKNLFQLAKTHFEEFRHICIGNKKLKLKMREFDNAAKLTNKRLQNPKLREVLWYYLSYWMEKGGRVSPTIRNLGVLKSFFNDVFAYSIRNFNKKLLESSKPISEA</sequence>
<reference evidence="2 3" key="1">
    <citation type="submission" date="2019-05" db="EMBL/GenBank/DDBJ databases">
        <title>Emergence of the Ug99 lineage of the wheat stem rust pathogen through somatic hybridization.</title>
        <authorList>
            <person name="Li F."/>
            <person name="Upadhyaya N.M."/>
            <person name="Sperschneider J."/>
            <person name="Matny O."/>
            <person name="Nguyen-Phuc H."/>
            <person name="Mago R."/>
            <person name="Raley C."/>
            <person name="Miller M.E."/>
            <person name="Silverstein K.A.T."/>
            <person name="Henningsen E."/>
            <person name="Hirsch C.D."/>
            <person name="Visser B."/>
            <person name="Pretorius Z.A."/>
            <person name="Steffenson B.J."/>
            <person name="Schwessinger B."/>
            <person name="Dodds P.N."/>
            <person name="Figueroa M."/>
        </authorList>
    </citation>
    <scope>NUCLEOTIDE SEQUENCE [LARGE SCALE GENOMIC DNA]</scope>
    <source>
        <strain evidence="2">21-0</strain>
    </source>
</reference>
<dbReference type="EMBL" id="VSWC01000183">
    <property type="protein sequence ID" value="KAA1068875.1"/>
    <property type="molecule type" value="Genomic_DNA"/>
</dbReference>
<comment type="caution">
    <text evidence="2">The sequence shown here is derived from an EMBL/GenBank/DDBJ whole genome shotgun (WGS) entry which is preliminary data.</text>
</comment>
<proteinExistence type="predicted"/>
<keyword evidence="1" id="KW-0732">Signal</keyword>
<evidence type="ECO:0000313" key="3">
    <source>
        <dbReference type="Proteomes" id="UP000324748"/>
    </source>
</evidence>
<evidence type="ECO:0000256" key="1">
    <source>
        <dbReference type="SAM" id="SignalP"/>
    </source>
</evidence>
<evidence type="ECO:0000313" key="2">
    <source>
        <dbReference type="EMBL" id="KAA1068875.1"/>
    </source>
</evidence>
<keyword evidence="3" id="KW-1185">Reference proteome</keyword>
<gene>
    <name evidence="2" type="ORF">PGT21_004571</name>
</gene>